<keyword evidence="4" id="KW-1185">Reference proteome</keyword>
<name>A0A4Y9ZQ09_9AGAM</name>
<accession>A0A4Y9ZQ09</accession>
<proteinExistence type="predicted"/>
<keyword evidence="2" id="KW-1133">Transmembrane helix</keyword>
<feature type="compositionally biased region" description="Acidic residues" evidence="1">
    <location>
        <begin position="149"/>
        <end position="159"/>
    </location>
</feature>
<reference evidence="3 4" key="1">
    <citation type="submission" date="2019-02" db="EMBL/GenBank/DDBJ databases">
        <title>Genome sequencing of the rare red list fungi Hericium alpestre (H. flagellum).</title>
        <authorList>
            <person name="Buettner E."/>
            <person name="Kellner H."/>
        </authorList>
    </citation>
    <scope>NUCLEOTIDE SEQUENCE [LARGE SCALE GENOMIC DNA]</scope>
    <source>
        <strain evidence="3 4">DSM 108284</strain>
    </source>
</reference>
<feature type="transmembrane region" description="Helical" evidence="2">
    <location>
        <begin position="112"/>
        <end position="132"/>
    </location>
</feature>
<comment type="caution">
    <text evidence="3">The sequence shown here is derived from an EMBL/GenBank/DDBJ whole genome shotgun (WGS) entry which is preliminary data.</text>
</comment>
<feature type="compositionally biased region" description="Basic and acidic residues" evidence="1">
    <location>
        <begin position="139"/>
        <end position="148"/>
    </location>
</feature>
<dbReference type="Proteomes" id="UP000298061">
    <property type="component" value="Unassembled WGS sequence"/>
</dbReference>
<feature type="compositionally biased region" description="Low complexity" evidence="1">
    <location>
        <begin position="222"/>
        <end position="233"/>
    </location>
</feature>
<dbReference type="STRING" id="135208.A0A4Y9ZQ09"/>
<keyword evidence="2" id="KW-0472">Membrane</keyword>
<organism evidence="3 4">
    <name type="scientific">Hericium alpestre</name>
    <dbReference type="NCBI Taxonomy" id="135208"/>
    <lineage>
        <taxon>Eukaryota</taxon>
        <taxon>Fungi</taxon>
        <taxon>Dikarya</taxon>
        <taxon>Basidiomycota</taxon>
        <taxon>Agaricomycotina</taxon>
        <taxon>Agaricomycetes</taxon>
        <taxon>Russulales</taxon>
        <taxon>Hericiaceae</taxon>
        <taxon>Hericium</taxon>
    </lineage>
</organism>
<protein>
    <recommendedName>
        <fullName evidence="5">MARVEL domain-containing protein</fullName>
    </recommendedName>
</protein>
<evidence type="ECO:0000256" key="1">
    <source>
        <dbReference type="SAM" id="MobiDB-lite"/>
    </source>
</evidence>
<feature type="transmembrane region" description="Helical" evidence="2">
    <location>
        <begin position="54"/>
        <end position="76"/>
    </location>
</feature>
<evidence type="ECO:0008006" key="5">
    <source>
        <dbReference type="Google" id="ProtNLM"/>
    </source>
</evidence>
<feature type="compositionally biased region" description="Basic and acidic residues" evidence="1">
    <location>
        <begin position="162"/>
        <end position="173"/>
    </location>
</feature>
<feature type="region of interest" description="Disordered" evidence="1">
    <location>
        <begin position="135"/>
        <end position="249"/>
    </location>
</feature>
<feature type="transmembrane region" description="Helical" evidence="2">
    <location>
        <begin position="12"/>
        <end position="34"/>
    </location>
</feature>
<gene>
    <name evidence="3" type="ORF">EWM64_g8434</name>
</gene>
<dbReference type="OrthoDB" id="2218151at2759"/>
<evidence type="ECO:0000256" key="2">
    <source>
        <dbReference type="SAM" id="Phobius"/>
    </source>
</evidence>
<dbReference type="AlphaFoldDB" id="A0A4Y9ZQ09"/>
<dbReference type="EMBL" id="SFCI01001518">
    <property type="protein sequence ID" value="TFY75578.1"/>
    <property type="molecule type" value="Genomic_DNA"/>
</dbReference>
<keyword evidence="2" id="KW-0812">Transmembrane</keyword>
<evidence type="ECO:0000313" key="4">
    <source>
        <dbReference type="Proteomes" id="UP000298061"/>
    </source>
</evidence>
<sequence>MGCHLAAGLTGFALFVSITGILLALFMMLVPVIYEKYDKLTRLARLLKEMRVSFILLGVGVTFSLLLAFITTISAWTQAGCKNADNDPNADKGDGFKNGLGSWCATKKAGAIFFWFAFAFWGASLALAVVDWRSGKSSRPRDPPFHPPEDEEYGDEESTYEQLRKTSPTDDIHSPFADTNRLSNATAVPSVENGYGRSNYNHSPPPIQPRQSLDVYGAFSDPAPSGYSPTPAAAAPPPDGAPPQAGVSRTMQYADPYAAVRASVASTATPPSYTSYSGYR</sequence>
<evidence type="ECO:0000313" key="3">
    <source>
        <dbReference type="EMBL" id="TFY75578.1"/>
    </source>
</evidence>